<name>A0A6A4GRF7_9AGAR</name>
<dbReference type="Proteomes" id="UP000799118">
    <property type="component" value="Unassembled WGS sequence"/>
</dbReference>
<dbReference type="EMBL" id="ML769766">
    <property type="protein sequence ID" value="KAE9388016.1"/>
    <property type="molecule type" value="Genomic_DNA"/>
</dbReference>
<sequence>MTWQDWKESATLRVQEQIVFLRVLIVGPDSDCGNSGYRQSMKSVALTGGPMAIELIEYLLILNVIIRFRVPAHSPFVELRWEGEGREASPFFP</sequence>
<dbReference type="AlphaFoldDB" id="A0A6A4GRF7"/>
<accession>A0A6A4GRF7</accession>
<organism evidence="1 2">
    <name type="scientific">Gymnopus androsaceus JB14</name>
    <dbReference type="NCBI Taxonomy" id="1447944"/>
    <lineage>
        <taxon>Eukaryota</taxon>
        <taxon>Fungi</taxon>
        <taxon>Dikarya</taxon>
        <taxon>Basidiomycota</taxon>
        <taxon>Agaricomycotina</taxon>
        <taxon>Agaricomycetes</taxon>
        <taxon>Agaricomycetidae</taxon>
        <taxon>Agaricales</taxon>
        <taxon>Marasmiineae</taxon>
        <taxon>Omphalotaceae</taxon>
        <taxon>Gymnopus</taxon>
    </lineage>
</organism>
<protein>
    <submittedName>
        <fullName evidence="1">Uncharacterized protein</fullName>
    </submittedName>
</protein>
<keyword evidence="2" id="KW-1185">Reference proteome</keyword>
<reference evidence="1" key="1">
    <citation type="journal article" date="2019" name="Environ. Microbiol.">
        <title>Fungal ecological strategies reflected in gene transcription - a case study of two litter decomposers.</title>
        <authorList>
            <person name="Barbi F."/>
            <person name="Kohler A."/>
            <person name="Barry K."/>
            <person name="Baskaran P."/>
            <person name="Daum C."/>
            <person name="Fauchery L."/>
            <person name="Ihrmark K."/>
            <person name="Kuo A."/>
            <person name="LaButti K."/>
            <person name="Lipzen A."/>
            <person name="Morin E."/>
            <person name="Grigoriev I.V."/>
            <person name="Henrissat B."/>
            <person name="Lindahl B."/>
            <person name="Martin F."/>
        </authorList>
    </citation>
    <scope>NUCLEOTIDE SEQUENCE</scope>
    <source>
        <strain evidence="1">JB14</strain>
    </source>
</reference>
<evidence type="ECO:0000313" key="1">
    <source>
        <dbReference type="EMBL" id="KAE9388016.1"/>
    </source>
</evidence>
<evidence type="ECO:0000313" key="2">
    <source>
        <dbReference type="Proteomes" id="UP000799118"/>
    </source>
</evidence>
<proteinExistence type="predicted"/>
<gene>
    <name evidence="1" type="ORF">BT96DRAFT_450046</name>
</gene>